<keyword evidence="1" id="KW-0677">Repeat</keyword>
<dbReference type="PANTHER" id="PTHR10039:SF17">
    <property type="entry name" value="FUNGAL STAND N-TERMINAL GOODBYE DOMAIN-CONTAINING PROTEIN-RELATED"/>
    <property type="match status" value="1"/>
</dbReference>
<protein>
    <recommendedName>
        <fullName evidence="3">Nephrocystin 3-like N-terminal domain-containing protein</fullName>
    </recommendedName>
</protein>
<dbReference type="InterPro" id="IPR056884">
    <property type="entry name" value="NPHP3-like_N"/>
</dbReference>
<dbReference type="EMBL" id="JANIEX010001979">
    <property type="protein sequence ID" value="KAJ3552952.1"/>
    <property type="molecule type" value="Genomic_DNA"/>
</dbReference>
<dbReference type="InterPro" id="IPR027417">
    <property type="entry name" value="P-loop_NTPase"/>
</dbReference>
<sequence length="664" mass="74047">MKRALPQSGSNELQDCRYKKARKTSPGHSAEQIQQATSYVDGSGEGPLLSYSSYSPPNFLAPRSDNDFILPTNPYIQTQAAAYLPTSLALSKRLDSHWIPPSNSIPPNHPGTYLGGTAIWHPPYGAGPARANLNPAAVASSSNHRRAIYAPRQQGMYDRPAMLGENMGGTGLYLARAPSGSFYKAKNVVINQATMIENAILSASGNLNLEALMPYTDPRAYVDSSARHPPPRCHPDTRKHILKKLTMAFNDPDRPFNMIWLRGPAGTGKSAVAQTFVKESQVLGRHSASYFFSRPRGWNKYITVIPSLVYQLAVNCPPYRNLVTNAIASDPQILDQSPPVQFERLIIHPFRTIQTHNNSHDRILIPFLIALDGLDECESEEAQCELVDMIANAVRDHKDLPLFWLICSRMEEHLQNAFAEVVECGPVCGQETLAIDAECRDDVERLLRSEFAKIRSKYRSSVPRNWPSESEFGIVARAVSGLFIFGSTVMKDIGASAHTNPVQRLQVLISFLKNVEQTAATNPLEALDAFYAHILSDVPETVFPTTWRILAFFIYMPKDKYHIIEKPSSAQALANFLDLDQASFYTALRQLHSVISIPTPKDAFTTPLQFYHASFQDFLLDPQHSGKFFISKQKALVAVLKSILFWNESDSVRFHSTNCAFYSL</sequence>
<dbReference type="Gene3D" id="3.40.50.300">
    <property type="entry name" value="P-loop containing nucleotide triphosphate hydrolases"/>
    <property type="match status" value="1"/>
</dbReference>
<dbReference type="Proteomes" id="UP001213000">
    <property type="component" value="Unassembled WGS sequence"/>
</dbReference>
<comment type="caution">
    <text evidence="4">The sequence shown here is derived from an EMBL/GenBank/DDBJ whole genome shotgun (WGS) entry which is preliminary data.</text>
</comment>
<evidence type="ECO:0000313" key="5">
    <source>
        <dbReference type="Proteomes" id="UP001213000"/>
    </source>
</evidence>
<gene>
    <name evidence="4" type="ORF">NP233_g12756</name>
</gene>
<dbReference type="SUPFAM" id="SSF52540">
    <property type="entry name" value="P-loop containing nucleoside triphosphate hydrolases"/>
    <property type="match status" value="1"/>
</dbReference>
<evidence type="ECO:0000313" key="4">
    <source>
        <dbReference type="EMBL" id="KAJ3552952.1"/>
    </source>
</evidence>
<dbReference type="PANTHER" id="PTHR10039">
    <property type="entry name" value="AMELOGENIN"/>
    <property type="match status" value="1"/>
</dbReference>
<organism evidence="4 5">
    <name type="scientific">Leucocoprinus birnbaumii</name>
    <dbReference type="NCBI Taxonomy" id="56174"/>
    <lineage>
        <taxon>Eukaryota</taxon>
        <taxon>Fungi</taxon>
        <taxon>Dikarya</taxon>
        <taxon>Basidiomycota</taxon>
        <taxon>Agaricomycotina</taxon>
        <taxon>Agaricomycetes</taxon>
        <taxon>Agaricomycetidae</taxon>
        <taxon>Agaricales</taxon>
        <taxon>Agaricineae</taxon>
        <taxon>Agaricaceae</taxon>
        <taxon>Leucocoprinus</taxon>
    </lineage>
</organism>
<keyword evidence="5" id="KW-1185">Reference proteome</keyword>
<feature type="region of interest" description="Disordered" evidence="2">
    <location>
        <begin position="1"/>
        <end position="34"/>
    </location>
</feature>
<reference evidence="4" key="1">
    <citation type="submission" date="2022-07" db="EMBL/GenBank/DDBJ databases">
        <title>Genome Sequence of Leucocoprinus birnbaumii.</title>
        <authorList>
            <person name="Buettner E."/>
        </authorList>
    </citation>
    <scope>NUCLEOTIDE SEQUENCE</scope>
    <source>
        <strain evidence="4">VT141</strain>
    </source>
</reference>
<proteinExistence type="predicted"/>
<evidence type="ECO:0000256" key="1">
    <source>
        <dbReference type="ARBA" id="ARBA00022737"/>
    </source>
</evidence>
<evidence type="ECO:0000259" key="3">
    <source>
        <dbReference type="Pfam" id="PF24883"/>
    </source>
</evidence>
<dbReference type="Pfam" id="PF24883">
    <property type="entry name" value="NPHP3_N"/>
    <property type="match status" value="1"/>
</dbReference>
<dbReference type="AlphaFoldDB" id="A0AAD5VFV3"/>
<accession>A0AAD5VFV3</accession>
<feature type="unsure residue" description="D or N" evidence="4">
    <location>
        <position position="158"/>
    </location>
</feature>
<evidence type="ECO:0000256" key="2">
    <source>
        <dbReference type="SAM" id="MobiDB-lite"/>
    </source>
</evidence>
<feature type="domain" description="Nephrocystin 3-like N-terminal" evidence="3">
    <location>
        <begin position="256"/>
        <end position="409"/>
    </location>
</feature>
<name>A0AAD5VFV3_9AGAR</name>